<dbReference type="PANTHER" id="PTHR16230">
    <property type="entry name" value="CAPPUCCINO"/>
    <property type="match status" value="1"/>
</dbReference>
<feature type="compositionally biased region" description="Polar residues" evidence="1">
    <location>
        <begin position="141"/>
        <end position="150"/>
    </location>
</feature>
<sequence length="150" mass="17093">MEDEAKKLTKDYSNYLVVNVNQDVKSVEDAIDDTLTRLDEFSGLVDVISCQVNPGIATDILSRKEELFDLFQRVRKLELTVTQIRNTVDTFDQLVTTAETELNATTEGRIKNFLKPMFTKRSSMETTTPTFTEPPIFSTKDLFSNSRPQT</sequence>
<proteinExistence type="predicted"/>
<feature type="compositionally biased region" description="Low complexity" evidence="1">
    <location>
        <begin position="124"/>
        <end position="139"/>
    </location>
</feature>
<name>A0A6A4IQU0_APOLU</name>
<dbReference type="GO" id="GO:0031083">
    <property type="term" value="C:BLOC-1 complex"/>
    <property type="evidence" value="ECO:0007669"/>
    <property type="project" value="TreeGrafter"/>
</dbReference>
<feature type="region of interest" description="Disordered" evidence="1">
    <location>
        <begin position="124"/>
        <end position="150"/>
    </location>
</feature>
<dbReference type="OrthoDB" id="2372305at2759"/>
<protein>
    <submittedName>
        <fullName evidence="2">Uncharacterized protein</fullName>
    </submittedName>
</protein>
<organism evidence="2 3">
    <name type="scientific">Apolygus lucorum</name>
    <name type="common">Small green plant bug</name>
    <name type="synonym">Lygocoris lucorum</name>
    <dbReference type="NCBI Taxonomy" id="248454"/>
    <lineage>
        <taxon>Eukaryota</taxon>
        <taxon>Metazoa</taxon>
        <taxon>Ecdysozoa</taxon>
        <taxon>Arthropoda</taxon>
        <taxon>Hexapoda</taxon>
        <taxon>Insecta</taxon>
        <taxon>Pterygota</taxon>
        <taxon>Neoptera</taxon>
        <taxon>Paraneoptera</taxon>
        <taxon>Hemiptera</taxon>
        <taxon>Heteroptera</taxon>
        <taxon>Panheteroptera</taxon>
        <taxon>Cimicomorpha</taxon>
        <taxon>Miridae</taxon>
        <taxon>Mirini</taxon>
        <taxon>Apolygus</taxon>
    </lineage>
</organism>
<keyword evidence="3" id="KW-1185">Reference proteome</keyword>
<evidence type="ECO:0000256" key="1">
    <source>
        <dbReference type="SAM" id="MobiDB-lite"/>
    </source>
</evidence>
<dbReference type="EMBL" id="WIXP02000013">
    <property type="protein sequence ID" value="KAF6200844.1"/>
    <property type="molecule type" value="Genomic_DNA"/>
</dbReference>
<evidence type="ECO:0000313" key="2">
    <source>
        <dbReference type="EMBL" id="KAF6200844.1"/>
    </source>
</evidence>
<reference evidence="2" key="1">
    <citation type="journal article" date="2021" name="Mol. Ecol. Resour.">
        <title>Apolygus lucorum genome provides insights into omnivorousness and mesophyll feeding.</title>
        <authorList>
            <person name="Liu Y."/>
            <person name="Liu H."/>
            <person name="Wang H."/>
            <person name="Huang T."/>
            <person name="Liu B."/>
            <person name="Yang B."/>
            <person name="Yin L."/>
            <person name="Li B."/>
            <person name="Zhang Y."/>
            <person name="Zhang S."/>
            <person name="Jiang F."/>
            <person name="Zhang X."/>
            <person name="Ren Y."/>
            <person name="Wang B."/>
            <person name="Wang S."/>
            <person name="Lu Y."/>
            <person name="Wu K."/>
            <person name="Fan W."/>
            <person name="Wang G."/>
        </authorList>
    </citation>
    <scope>NUCLEOTIDE SEQUENCE</scope>
    <source>
        <strain evidence="2">12Hb</strain>
    </source>
</reference>
<gene>
    <name evidence="2" type="ORF">GE061_005291</name>
</gene>
<dbReference type="PANTHER" id="PTHR16230:SF3">
    <property type="entry name" value="BIOGENESIS OF LYSOSOMAL ORGANELLES COMPLEX-1, SUBUNIT 4, CAPPUCCINO"/>
    <property type="match status" value="1"/>
</dbReference>
<evidence type="ECO:0000313" key="3">
    <source>
        <dbReference type="Proteomes" id="UP000466442"/>
    </source>
</evidence>
<comment type="caution">
    <text evidence="2">The sequence shown here is derived from an EMBL/GenBank/DDBJ whole genome shotgun (WGS) entry which is preliminary data.</text>
</comment>
<dbReference type="Proteomes" id="UP000466442">
    <property type="component" value="Unassembled WGS sequence"/>
</dbReference>
<dbReference type="InterPro" id="IPR024857">
    <property type="entry name" value="Cappuccino"/>
</dbReference>
<accession>A0A6A4IQU0</accession>
<dbReference type="AlphaFoldDB" id="A0A6A4IQU0"/>